<dbReference type="InterPro" id="IPR017938">
    <property type="entry name" value="Riboflavin_synthase-like_b-brl"/>
</dbReference>
<dbReference type="PANTHER" id="PTHR47354:SF8">
    <property type="entry name" value="1,2-PHENYLACETYL-COA EPOXIDASE, SUBUNIT E"/>
    <property type="match status" value="1"/>
</dbReference>
<keyword evidence="3" id="KW-0001">2Fe-2S</keyword>
<comment type="cofactor">
    <cofactor evidence="1">
        <name>FAD</name>
        <dbReference type="ChEBI" id="CHEBI:57692"/>
    </cofactor>
</comment>
<dbReference type="GO" id="GO:0016491">
    <property type="term" value="F:oxidoreductase activity"/>
    <property type="evidence" value="ECO:0007669"/>
    <property type="project" value="UniProtKB-KW"/>
</dbReference>
<dbReference type="RefSeq" id="WP_134366822.1">
    <property type="nucleotide sequence ID" value="NZ_SOFY01000044.1"/>
</dbReference>
<organism evidence="10 11">
    <name type="scientific">Cryobacterium shii</name>
    <dbReference type="NCBI Taxonomy" id="1259235"/>
    <lineage>
        <taxon>Bacteria</taxon>
        <taxon>Bacillati</taxon>
        <taxon>Actinomycetota</taxon>
        <taxon>Actinomycetes</taxon>
        <taxon>Micrococcales</taxon>
        <taxon>Microbacteriaceae</taxon>
        <taxon>Cryobacterium</taxon>
    </lineage>
</organism>
<evidence type="ECO:0000256" key="2">
    <source>
        <dbReference type="ARBA" id="ARBA00022630"/>
    </source>
</evidence>
<dbReference type="GO" id="GO:0051537">
    <property type="term" value="F:2 iron, 2 sulfur cluster binding"/>
    <property type="evidence" value="ECO:0007669"/>
    <property type="project" value="UniProtKB-KW"/>
</dbReference>
<keyword evidence="11" id="KW-1185">Reference proteome</keyword>
<evidence type="ECO:0000313" key="11">
    <source>
        <dbReference type="Proteomes" id="UP000297403"/>
    </source>
</evidence>
<reference evidence="10 11" key="1">
    <citation type="submission" date="2019-03" db="EMBL/GenBank/DDBJ databases">
        <title>Genomics of glacier-inhabiting Cryobacterium strains.</title>
        <authorList>
            <person name="Liu Q."/>
            <person name="Xin Y.-H."/>
        </authorList>
    </citation>
    <scope>NUCLEOTIDE SEQUENCE [LARGE SCALE GENOMIC DNA]</scope>
    <source>
        <strain evidence="11">TMT1-22</strain>
    </source>
</reference>
<evidence type="ECO:0000256" key="5">
    <source>
        <dbReference type="ARBA" id="ARBA00022827"/>
    </source>
</evidence>
<evidence type="ECO:0000313" key="10">
    <source>
        <dbReference type="EMBL" id="TFC47258.1"/>
    </source>
</evidence>
<dbReference type="Gene3D" id="2.40.30.10">
    <property type="entry name" value="Translation factors"/>
    <property type="match status" value="1"/>
</dbReference>
<accession>A0AAQ2HFE2</accession>
<evidence type="ECO:0000256" key="3">
    <source>
        <dbReference type="ARBA" id="ARBA00022714"/>
    </source>
</evidence>
<gene>
    <name evidence="10" type="ORF">E3O49_08515</name>
</gene>
<dbReference type="Gene3D" id="3.40.50.80">
    <property type="entry name" value="Nucleotide-binding domain of ferredoxin-NADP reductase (FNR) module"/>
    <property type="match status" value="1"/>
</dbReference>
<dbReference type="InterPro" id="IPR017927">
    <property type="entry name" value="FAD-bd_FR_type"/>
</dbReference>
<dbReference type="AlphaFoldDB" id="A0AAQ2HFE2"/>
<dbReference type="Proteomes" id="UP000297403">
    <property type="component" value="Unassembled WGS sequence"/>
</dbReference>
<sequence length="246" mass="26930">MAVFRFLIPLVRNLHHRLRVSEVRAEASGVASIVMTGHDLDRLAAHGVQFFSWRFWSPGLRLEAHPYSLSAAPDGRSLRITVRNLGNGSHRLLGVQPGTRVFFEGPYGLFTASARTTGRAVLIGGGIGITPIRALLEDIDTPAGALTVILRGDDPEHVYLRREVEEICGRVGARLEVLVGLPPHEGHTWLPSAVFAAGQTISTLAPDIPDVDLFVCGPKPWAELVIRDAREAGIPAHRIHAERFDW</sequence>
<dbReference type="PRINTS" id="PR00410">
    <property type="entry name" value="PHEHYDRXLASE"/>
</dbReference>
<dbReference type="GO" id="GO:0050660">
    <property type="term" value="F:flavin adenine dinucleotide binding"/>
    <property type="evidence" value="ECO:0007669"/>
    <property type="project" value="TreeGrafter"/>
</dbReference>
<dbReference type="PANTHER" id="PTHR47354">
    <property type="entry name" value="NADH OXIDOREDUCTASE HCR"/>
    <property type="match status" value="1"/>
</dbReference>
<dbReference type="Pfam" id="PF00175">
    <property type="entry name" value="NAD_binding_1"/>
    <property type="match status" value="1"/>
</dbReference>
<keyword evidence="2" id="KW-0285">Flavoprotein</keyword>
<dbReference type="EMBL" id="SOFY01000044">
    <property type="protein sequence ID" value="TFC47258.1"/>
    <property type="molecule type" value="Genomic_DNA"/>
</dbReference>
<protein>
    <recommendedName>
        <fullName evidence="9">FAD-binding FR-type domain-containing protein</fullName>
    </recommendedName>
</protein>
<name>A0AAQ2HFE2_9MICO</name>
<dbReference type="GO" id="GO:0046872">
    <property type="term" value="F:metal ion binding"/>
    <property type="evidence" value="ECO:0007669"/>
    <property type="project" value="UniProtKB-KW"/>
</dbReference>
<keyword evidence="8" id="KW-0411">Iron-sulfur</keyword>
<keyword evidence="6" id="KW-0560">Oxidoreductase</keyword>
<dbReference type="SUPFAM" id="SSF52343">
    <property type="entry name" value="Ferredoxin reductase-like, C-terminal NADP-linked domain"/>
    <property type="match status" value="1"/>
</dbReference>
<evidence type="ECO:0000256" key="8">
    <source>
        <dbReference type="ARBA" id="ARBA00023014"/>
    </source>
</evidence>
<evidence type="ECO:0000256" key="1">
    <source>
        <dbReference type="ARBA" id="ARBA00001974"/>
    </source>
</evidence>
<dbReference type="InterPro" id="IPR001433">
    <property type="entry name" value="OxRdtase_FAD/NAD-bd"/>
</dbReference>
<evidence type="ECO:0000256" key="4">
    <source>
        <dbReference type="ARBA" id="ARBA00022723"/>
    </source>
</evidence>
<evidence type="ECO:0000256" key="6">
    <source>
        <dbReference type="ARBA" id="ARBA00023002"/>
    </source>
</evidence>
<evidence type="ECO:0000256" key="7">
    <source>
        <dbReference type="ARBA" id="ARBA00023004"/>
    </source>
</evidence>
<keyword evidence="4" id="KW-0479">Metal-binding</keyword>
<keyword evidence="7" id="KW-0408">Iron</keyword>
<proteinExistence type="predicted"/>
<dbReference type="InterPro" id="IPR039261">
    <property type="entry name" value="FNR_nucleotide-bd"/>
</dbReference>
<feature type="domain" description="FAD-binding FR-type" evidence="9">
    <location>
        <begin position="13"/>
        <end position="113"/>
    </location>
</feature>
<keyword evidence="5" id="KW-0274">FAD</keyword>
<dbReference type="SUPFAM" id="SSF63380">
    <property type="entry name" value="Riboflavin synthase domain-like"/>
    <property type="match status" value="1"/>
</dbReference>
<evidence type="ECO:0000259" key="9">
    <source>
        <dbReference type="PROSITE" id="PS51384"/>
    </source>
</evidence>
<comment type="caution">
    <text evidence="10">The sequence shown here is derived from an EMBL/GenBank/DDBJ whole genome shotgun (WGS) entry which is preliminary data.</text>
</comment>
<dbReference type="InterPro" id="IPR050415">
    <property type="entry name" value="MRET"/>
</dbReference>
<dbReference type="PROSITE" id="PS51384">
    <property type="entry name" value="FAD_FR"/>
    <property type="match status" value="1"/>
</dbReference>